<reference evidence="1 2" key="1">
    <citation type="submission" date="2016-02" db="EMBL/GenBank/DDBJ databases">
        <authorList>
            <consortium name="Pathogen Informatics"/>
        </authorList>
    </citation>
    <scope>NUCLEOTIDE SEQUENCE [LARGE SCALE GENOMIC DNA]</scope>
    <source>
        <strain evidence="1 2">SS1062</strain>
    </source>
</reference>
<name>A0A0Z8U8H5_STRSU</name>
<sequence>MKSKKLWVYLLTPLLVLLGSGVFANSVKALANRVSGLYKNNRRYFKITES</sequence>
<organism evidence="1 2">
    <name type="scientific">Streptococcus suis</name>
    <dbReference type="NCBI Taxonomy" id="1307"/>
    <lineage>
        <taxon>Bacteria</taxon>
        <taxon>Bacillati</taxon>
        <taxon>Bacillota</taxon>
        <taxon>Bacilli</taxon>
        <taxon>Lactobacillales</taxon>
        <taxon>Streptococcaceae</taxon>
        <taxon>Streptococcus</taxon>
    </lineage>
</organism>
<accession>A0A0Z8U8H5</accession>
<protein>
    <submittedName>
        <fullName evidence="1">LPXTG-motif cell wall anchor domain-containing protein</fullName>
    </submittedName>
</protein>
<evidence type="ECO:0000313" key="1">
    <source>
        <dbReference type="EMBL" id="CYX33097.1"/>
    </source>
</evidence>
<dbReference type="EMBL" id="FIKT01000040">
    <property type="protein sequence ID" value="CYX33097.1"/>
    <property type="molecule type" value="Genomic_DNA"/>
</dbReference>
<dbReference type="Proteomes" id="UP000071962">
    <property type="component" value="Unassembled WGS sequence"/>
</dbReference>
<dbReference type="AlphaFoldDB" id="A0A0Z8U8H5"/>
<gene>
    <name evidence="1" type="ORF">ERS132551_02047</name>
</gene>
<evidence type="ECO:0000313" key="2">
    <source>
        <dbReference type="Proteomes" id="UP000071962"/>
    </source>
</evidence>
<proteinExistence type="predicted"/>